<organism evidence="1 2">
    <name type="scientific">Allocoleopsis franciscana PCC 7113</name>
    <dbReference type="NCBI Taxonomy" id="1173027"/>
    <lineage>
        <taxon>Bacteria</taxon>
        <taxon>Bacillati</taxon>
        <taxon>Cyanobacteriota</taxon>
        <taxon>Cyanophyceae</taxon>
        <taxon>Coleofasciculales</taxon>
        <taxon>Coleofasciculaceae</taxon>
        <taxon>Allocoleopsis</taxon>
        <taxon>Allocoleopsis franciscana</taxon>
    </lineage>
</organism>
<dbReference type="KEGG" id="mic:Mic7113_1161"/>
<dbReference type="AlphaFoldDB" id="K9WC23"/>
<dbReference type="HOGENOM" id="CLU_1968022_0_0_3"/>
<evidence type="ECO:0000313" key="1">
    <source>
        <dbReference type="EMBL" id="AFZ17052.1"/>
    </source>
</evidence>
<gene>
    <name evidence="1" type="ORF">Mic7113_1161</name>
</gene>
<dbReference type="Proteomes" id="UP000010471">
    <property type="component" value="Chromosome"/>
</dbReference>
<dbReference type="eggNOG" id="COG5635">
    <property type="taxonomic scope" value="Bacteria"/>
</dbReference>
<protein>
    <submittedName>
        <fullName evidence="1">Uncharacterized protein</fullName>
    </submittedName>
</protein>
<accession>K9WC23</accession>
<keyword evidence="2" id="KW-1185">Reference proteome</keyword>
<name>K9WC23_9CYAN</name>
<dbReference type="OrthoDB" id="583303at2"/>
<reference evidence="1 2" key="1">
    <citation type="submission" date="2012-06" db="EMBL/GenBank/DDBJ databases">
        <title>Finished chromosome of genome of Microcoleus sp. PCC 7113.</title>
        <authorList>
            <consortium name="US DOE Joint Genome Institute"/>
            <person name="Gugger M."/>
            <person name="Coursin T."/>
            <person name="Rippka R."/>
            <person name="Tandeau De Marsac N."/>
            <person name="Huntemann M."/>
            <person name="Wei C.-L."/>
            <person name="Han J."/>
            <person name="Detter J.C."/>
            <person name="Han C."/>
            <person name="Tapia R."/>
            <person name="Chen A."/>
            <person name="Kyrpides N."/>
            <person name="Mavromatis K."/>
            <person name="Markowitz V."/>
            <person name="Szeto E."/>
            <person name="Ivanova N."/>
            <person name="Pagani I."/>
            <person name="Pati A."/>
            <person name="Goodwin L."/>
            <person name="Nordberg H.P."/>
            <person name="Cantor M.N."/>
            <person name="Hua S.X."/>
            <person name="Woyke T."/>
            <person name="Kerfeld C.A."/>
        </authorList>
    </citation>
    <scope>NUCLEOTIDE SEQUENCE [LARGE SCALE GENOMIC DNA]</scope>
    <source>
        <strain evidence="1 2">PCC 7113</strain>
    </source>
</reference>
<proteinExistence type="predicted"/>
<dbReference type="EMBL" id="CP003630">
    <property type="protein sequence ID" value="AFZ17052.1"/>
    <property type="molecule type" value="Genomic_DNA"/>
</dbReference>
<sequence>MRVKPDKSIYRNSISHLQTSEMLRETDTQVLSKLLREELHKALSWQKQTLAEAAMEIQKLLEQLKETHPTATEAEQKAFVTAAIPGKRRERFLSALQAGWKEEMREFLSHSYLRVGIATLEEWKVTD</sequence>
<evidence type="ECO:0000313" key="2">
    <source>
        <dbReference type="Proteomes" id="UP000010471"/>
    </source>
</evidence>